<name>A0AAJ6XEZ2_POPEU</name>
<dbReference type="Proteomes" id="UP000694918">
    <property type="component" value="Unplaced"/>
</dbReference>
<dbReference type="GO" id="GO:0010088">
    <property type="term" value="P:phloem development"/>
    <property type="evidence" value="ECO:0007669"/>
    <property type="project" value="InterPro"/>
</dbReference>
<dbReference type="AlphaFoldDB" id="A0AAJ6XEZ2"/>
<sequence>MASSLPLRFPAQGFNASQQLIKSDRGSMLTMSDDNVMMKQIVGTHAPDGREVDVKPLLLLVEDILKRATLQIDSSLTTSQAPAEMEEDKTYHVNFVSMLDALSYTIDRISSEIAYKALGGTDAHATTVSLFNMLTSYSWDAKLVLTLSAFALNYGEFWLLAQIYSSNDLAKSMAILRQLPRIMEQTGPLKLRFDAINNLIKVMMDVARCVVEFKDLPPAYISNEVPALSTAMAHIPTAVYWTMRSVVACAAQITSLTTMGHDFSISTTAAWELSTLAHKLSNLLDHLRKQLDTCYQYIDEKRNVESFQMLKNLFETIHIDNMKVLKALIYAKDDIQPLIDGSSKKRVHLDVLRRKNVLLLISGLDMSTDELSILEQIYNESRHHGPRLDSQYEVVWVPIVDRSVQWSDPMKGKFESMQSSMPWFTVYHPSLIEKAVMRFIKEAWHFRNKPILVVLDPQGKVVCPNALHMMWIWGSNAFPFTSLREESLWKDETWRLELLVDGIDPEILNWINEGKYIFLYGGDDDEWVRKFTSSARAVAQAARIPLEMVYVGKSSKREKIRQVIATITVEKLSYVWQDLTMMWFFWTRLESMLYSKIQLGKLDDHDPMMQEIKKLLSYGREGGWAVLSKGSNVVVNGHKTTVLQTLLEYDLWKEQVPVKGFDMAFQDHHFQLRGIARPCCRFDFPMTTGRIPETMKCPECNSTMEKFSTFLCCHDEVIPDELSK</sequence>
<dbReference type="PANTHER" id="PTHR33232:SF9">
    <property type="entry name" value="PROTEIN SIEVE ELEMENT OCCLUSION B"/>
    <property type="match status" value="1"/>
</dbReference>
<dbReference type="RefSeq" id="XP_011016134.1">
    <property type="nucleotide sequence ID" value="XM_011017832.1"/>
</dbReference>
<reference evidence="4" key="1">
    <citation type="submission" date="2025-08" db="UniProtKB">
        <authorList>
            <consortium name="RefSeq"/>
        </authorList>
    </citation>
    <scope>IDENTIFICATION</scope>
</reference>
<dbReference type="InterPro" id="IPR027942">
    <property type="entry name" value="SEO_N"/>
</dbReference>
<organism evidence="3 4">
    <name type="scientific">Populus euphratica</name>
    <name type="common">Euphrates poplar</name>
    <dbReference type="NCBI Taxonomy" id="75702"/>
    <lineage>
        <taxon>Eukaryota</taxon>
        <taxon>Viridiplantae</taxon>
        <taxon>Streptophyta</taxon>
        <taxon>Embryophyta</taxon>
        <taxon>Tracheophyta</taxon>
        <taxon>Spermatophyta</taxon>
        <taxon>Magnoliopsida</taxon>
        <taxon>eudicotyledons</taxon>
        <taxon>Gunneridae</taxon>
        <taxon>Pentapetalae</taxon>
        <taxon>rosids</taxon>
        <taxon>fabids</taxon>
        <taxon>Malpighiales</taxon>
        <taxon>Salicaceae</taxon>
        <taxon>Saliceae</taxon>
        <taxon>Populus</taxon>
    </lineage>
</organism>
<dbReference type="InterPro" id="IPR039299">
    <property type="entry name" value="SEOA"/>
</dbReference>
<dbReference type="KEGG" id="peu:105119666"/>
<feature type="domain" description="Sieve element occlusion N-terminal" evidence="1">
    <location>
        <begin position="32"/>
        <end position="318"/>
    </location>
</feature>
<dbReference type="PANTHER" id="PTHR33232">
    <property type="entry name" value="PROTEIN SIEVE ELEMENT OCCLUSION B-LIKE"/>
    <property type="match status" value="1"/>
</dbReference>
<evidence type="ECO:0000259" key="1">
    <source>
        <dbReference type="Pfam" id="PF14576"/>
    </source>
</evidence>
<protein>
    <submittedName>
        <fullName evidence="4">Uncharacterized protein LOC105119666</fullName>
    </submittedName>
</protein>
<dbReference type="Gene3D" id="3.40.30.10">
    <property type="entry name" value="Glutaredoxin"/>
    <property type="match status" value="1"/>
</dbReference>
<gene>
    <name evidence="4" type="primary">LOC105119666</name>
</gene>
<evidence type="ECO:0000313" key="3">
    <source>
        <dbReference type="Proteomes" id="UP000694918"/>
    </source>
</evidence>
<evidence type="ECO:0000259" key="2">
    <source>
        <dbReference type="Pfam" id="PF14577"/>
    </source>
</evidence>
<dbReference type="Pfam" id="PF14576">
    <property type="entry name" value="SEO_N"/>
    <property type="match status" value="1"/>
</dbReference>
<feature type="domain" description="Sieve element occlusion C-terminal" evidence="2">
    <location>
        <begin position="484"/>
        <end position="714"/>
    </location>
</feature>
<accession>A0AAJ6XEZ2</accession>
<dbReference type="GeneID" id="105119666"/>
<keyword evidence="3" id="KW-1185">Reference proteome</keyword>
<evidence type="ECO:0000313" key="4">
    <source>
        <dbReference type="RefSeq" id="XP_011016134.1"/>
    </source>
</evidence>
<proteinExistence type="predicted"/>
<dbReference type="Pfam" id="PF14577">
    <property type="entry name" value="SEO_C"/>
    <property type="match status" value="1"/>
</dbReference>
<dbReference type="InterPro" id="IPR027944">
    <property type="entry name" value="SEO_C"/>
</dbReference>